<evidence type="ECO:0000313" key="9">
    <source>
        <dbReference type="EMBL" id="EWG42616.1"/>
    </source>
</evidence>
<feature type="transmembrane region" description="Helical" evidence="8">
    <location>
        <begin position="345"/>
        <end position="367"/>
    </location>
</feature>
<feature type="transmembrane region" description="Helical" evidence="8">
    <location>
        <begin position="373"/>
        <end position="398"/>
    </location>
</feature>
<reference evidence="9 10" key="1">
    <citation type="journal article" date="2010" name="Nature">
        <title>Comparative genomics reveals mobile pathogenicity chromosomes in Fusarium.</title>
        <authorList>
            <person name="Ma L.J."/>
            <person name="van der Does H.C."/>
            <person name="Borkovich K.A."/>
            <person name="Coleman J.J."/>
            <person name="Daboussi M.J."/>
            <person name="Di Pietro A."/>
            <person name="Dufresne M."/>
            <person name="Freitag M."/>
            <person name="Grabherr M."/>
            <person name="Henrissat B."/>
            <person name="Houterman P.M."/>
            <person name="Kang S."/>
            <person name="Shim W.B."/>
            <person name="Woloshuk C."/>
            <person name="Xie X."/>
            <person name="Xu J.R."/>
            <person name="Antoniw J."/>
            <person name="Baker S.E."/>
            <person name="Bluhm B.H."/>
            <person name="Breakspear A."/>
            <person name="Brown D.W."/>
            <person name="Butchko R.A."/>
            <person name="Chapman S."/>
            <person name="Coulson R."/>
            <person name="Coutinho P.M."/>
            <person name="Danchin E.G."/>
            <person name="Diener A."/>
            <person name="Gale L.R."/>
            <person name="Gardiner D.M."/>
            <person name="Goff S."/>
            <person name="Hammond-Kosack K.E."/>
            <person name="Hilburn K."/>
            <person name="Hua-Van A."/>
            <person name="Jonkers W."/>
            <person name="Kazan K."/>
            <person name="Kodira C.D."/>
            <person name="Koehrsen M."/>
            <person name="Kumar L."/>
            <person name="Lee Y.H."/>
            <person name="Li L."/>
            <person name="Manners J.M."/>
            <person name="Miranda-Saavedra D."/>
            <person name="Mukherjee M."/>
            <person name="Park G."/>
            <person name="Park J."/>
            <person name="Park S.Y."/>
            <person name="Proctor R.H."/>
            <person name="Regev A."/>
            <person name="Ruiz-Roldan M.C."/>
            <person name="Sain D."/>
            <person name="Sakthikumar S."/>
            <person name="Sykes S."/>
            <person name="Schwartz D.C."/>
            <person name="Turgeon B.G."/>
            <person name="Wapinski I."/>
            <person name="Yoder O."/>
            <person name="Young S."/>
            <person name="Zeng Q."/>
            <person name="Zhou S."/>
            <person name="Galagan J."/>
            <person name="Cuomo C.A."/>
            <person name="Kistler H.C."/>
            <person name="Rep M."/>
        </authorList>
    </citation>
    <scope>NUCLEOTIDE SEQUENCE [LARGE SCALE GENOMIC DNA]</scope>
    <source>
        <strain evidence="10">M3125 / FGSC 7600</strain>
    </source>
</reference>
<organism evidence="9 10">
    <name type="scientific">Gibberella moniliformis (strain M3125 / FGSC 7600)</name>
    <name type="common">Maize ear and stalk rot fungus</name>
    <name type="synonym">Fusarium verticillioides</name>
    <dbReference type="NCBI Taxonomy" id="334819"/>
    <lineage>
        <taxon>Eukaryota</taxon>
        <taxon>Fungi</taxon>
        <taxon>Dikarya</taxon>
        <taxon>Ascomycota</taxon>
        <taxon>Pezizomycotina</taxon>
        <taxon>Sordariomycetes</taxon>
        <taxon>Hypocreomycetidae</taxon>
        <taxon>Hypocreales</taxon>
        <taxon>Nectriaceae</taxon>
        <taxon>Fusarium</taxon>
        <taxon>Fusarium fujikuroi species complex</taxon>
    </lineage>
</organism>
<feature type="transmembrane region" description="Helical" evidence="8">
    <location>
        <begin position="410"/>
        <end position="431"/>
    </location>
</feature>
<evidence type="ECO:0000256" key="7">
    <source>
        <dbReference type="ARBA" id="ARBA00037968"/>
    </source>
</evidence>
<keyword evidence="2" id="KW-0813">Transport</keyword>
<evidence type="ECO:0008006" key="11">
    <source>
        <dbReference type="Google" id="ProtNLM"/>
    </source>
</evidence>
<comment type="subcellular location">
    <subcellularLocation>
        <location evidence="1">Membrane</location>
        <topology evidence="1">Multi-pass membrane protein</topology>
    </subcellularLocation>
</comment>
<evidence type="ECO:0000256" key="5">
    <source>
        <dbReference type="ARBA" id="ARBA00023136"/>
    </source>
</evidence>
<keyword evidence="4 8" id="KW-1133">Transmembrane helix</keyword>
<dbReference type="InterPro" id="IPR011701">
    <property type="entry name" value="MFS"/>
</dbReference>
<dbReference type="GO" id="GO:0022857">
    <property type="term" value="F:transmembrane transporter activity"/>
    <property type="evidence" value="ECO:0007669"/>
    <property type="project" value="InterPro"/>
</dbReference>
<comment type="similarity">
    <text evidence="7">Belongs to the major facilitator superfamily. Allantoate permease family.</text>
</comment>
<dbReference type="GeneID" id="30072340"/>
<evidence type="ECO:0000256" key="8">
    <source>
        <dbReference type="SAM" id="Phobius"/>
    </source>
</evidence>
<evidence type="ECO:0000256" key="1">
    <source>
        <dbReference type="ARBA" id="ARBA00004141"/>
    </source>
</evidence>
<dbReference type="EMBL" id="DS022246">
    <property type="protein sequence ID" value="EWG42616.1"/>
    <property type="molecule type" value="Genomic_DNA"/>
</dbReference>
<name>W7LVN8_GIBM7</name>
<dbReference type="FunFam" id="1.20.1250.20:FF:000064">
    <property type="entry name" value="MFS allantoate transporter"/>
    <property type="match status" value="1"/>
</dbReference>
<dbReference type="PANTHER" id="PTHR43791:SF73">
    <property type="entry name" value="TRANSPORTER, PUTATIVE-RELATED"/>
    <property type="match status" value="1"/>
</dbReference>
<dbReference type="Proteomes" id="UP000009096">
    <property type="component" value="Chromosome 4"/>
</dbReference>
<feature type="transmembrane region" description="Helical" evidence="8">
    <location>
        <begin position="161"/>
        <end position="182"/>
    </location>
</feature>
<feature type="transmembrane region" description="Helical" evidence="8">
    <location>
        <begin position="241"/>
        <end position="261"/>
    </location>
</feature>
<dbReference type="AlphaFoldDB" id="W7LVN8"/>
<feature type="transmembrane region" description="Helical" evidence="8">
    <location>
        <begin position="443"/>
        <end position="466"/>
    </location>
</feature>
<feature type="transmembrane region" description="Helical" evidence="8">
    <location>
        <begin position="312"/>
        <end position="333"/>
    </location>
</feature>
<evidence type="ECO:0000256" key="3">
    <source>
        <dbReference type="ARBA" id="ARBA00022692"/>
    </source>
</evidence>
<dbReference type="Pfam" id="PF07690">
    <property type="entry name" value="MFS_1"/>
    <property type="match status" value="1"/>
</dbReference>
<dbReference type="InterPro" id="IPR036259">
    <property type="entry name" value="MFS_trans_sf"/>
</dbReference>
<evidence type="ECO:0000256" key="6">
    <source>
        <dbReference type="ARBA" id="ARBA00023180"/>
    </source>
</evidence>
<gene>
    <name evidence="9" type="ORF">FVEG_15464</name>
</gene>
<keyword evidence="10" id="KW-1185">Reference proteome</keyword>
<dbReference type="PANTHER" id="PTHR43791">
    <property type="entry name" value="PERMEASE-RELATED"/>
    <property type="match status" value="1"/>
</dbReference>
<dbReference type="Gene3D" id="1.20.1250.20">
    <property type="entry name" value="MFS general substrate transporter like domains"/>
    <property type="match status" value="2"/>
</dbReference>
<keyword evidence="3 8" id="KW-0812">Transmembrane</keyword>
<dbReference type="OrthoDB" id="6730379at2759"/>
<proteinExistence type="inferred from homology"/>
<evidence type="ECO:0000256" key="2">
    <source>
        <dbReference type="ARBA" id="ARBA00022448"/>
    </source>
</evidence>
<keyword evidence="6" id="KW-0325">Glycoprotein</keyword>
<dbReference type="VEuPathDB" id="FungiDB:FVEG_15464"/>
<keyword evidence="5 8" id="KW-0472">Membrane</keyword>
<sequence length="945" mass="106593">MPKKVNDGDVAAAPAAEHADQIDTITPVKETDKAALFLKQMSVTGPIIFTPEEEKAVLRKIDWRILPLILIAYFFQQLDKSTLSYSSVFDITTDANLHGTQFSWLGSSLYLAQLVAQPLAALTLVKLPTGKVIAGAIFLWGSSLCIMSACTTFKTLLVMRLFLGTFESLIAPSLIAVTQMWWKRNEQTLRTSYWSGMNGLTFIIGSLFTFGLGHIQSSALFSYQARISRETKTSHSTESKIIFLFCGLLTVAYSIPVYFLMPDSPMEAKFLSDREKVVTIERLRSNQMGIVSRQWKWEHVKESILDLKTWCWFFLVITISIPSGGISTFGSLIVKSFGYNKFQTILFNIPFGAVQMCAIIGSGWLATRLGRKGPIIMLLCITPIISVYPGITPLIFAWEAQNTAGDTKRKVTTGVMFVGLCTGNVIGPLLYSTDQAPLYRKGLISNLCMFILVIILTAIVTLYLFFLNKSHARRRLALGKSEVIVDRSMLQTSAAAELESNEEMVAHDHDFEDMTDLKNEDFIFVVTFAAHRKDVCRYHRKFAKACHREYPEGLPYEQQYALAVQTLRDVQTAVVEAISSMPNLETLIWKDEYSLQKSLFEIIVRCSARHMELDGEVIGDAWSLAPPLTPLTWPLRSLKLNVSLAKDGWKRSKLKGESRTQAITVFFSTLFRLCSSTLESLSWSDSEGIEDDDVLVSVGETAMIFSRLKYLRLQCIKLDSVATSSFLGAPRKSLELDETVLPSPSISNCEPLRDLEDFTFISKLTGLCKLYLQETLGGTKYLDDIVLPTLNSYDFGSLASLHLAWGETQIPDKSLQMISRLVSLEQLSLSAGRPCEWQYYWDVDHDQIRHHLSPLQRLAKLAFSHDAYPSFDGTLPSVFYYPCRVLPKSVEEANTRSELDWEGEEVDIRVELMTRWERAHRNRMLDQAGEYANIFPKLEWMFCGQ</sequence>
<dbReference type="EMBL" id="CM000581">
    <property type="protein sequence ID" value="EWG42616.1"/>
    <property type="molecule type" value="Genomic_DNA"/>
</dbReference>
<dbReference type="RefSeq" id="XP_018748807.1">
    <property type="nucleotide sequence ID" value="XM_018904590.1"/>
</dbReference>
<protein>
    <recommendedName>
        <fullName evidence="11">Major facilitator superfamily (MFS) profile domain-containing protein</fullName>
    </recommendedName>
</protein>
<feature type="transmembrane region" description="Helical" evidence="8">
    <location>
        <begin position="202"/>
        <end position="221"/>
    </location>
</feature>
<evidence type="ECO:0000256" key="4">
    <source>
        <dbReference type="ARBA" id="ARBA00022989"/>
    </source>
</evidence>
<dbReference type="eggNOG" id="KOG2533">
    <property type="taxonomic scope" value="Eukaryota"/>
</dbReference>
<accession>W7LVN8</accession>
<evidence type="ECO:0000313" key="10">
    <source>
        <dbReference type="Proteomes" id="UP000009096"/>
    </source>
</evidence>
<dbReference type="GO" id="GO:0016020">
    <property type="term" value="C:membrane"/>
    <property type="evidence" value="ECO:0007669"/>
    <property type="project" value="UniProtKB-SubCell"/>
</dbReference>
<dbReference type="KEGG" id="fvr:FVEG_15464"/>
<dbReference type="SUPFAM" id="SSF52047">
    <property type="entry name" value="RNI-like"/>
    <property type="match status" value="1"/>
</dbReference>
<dbReference type="SUPFAM" id="SSF103473">
    <property type="entry name" value="MFS general substrate transporter"/>
    <property type="match status" value="1"/>
</dbReference>